<feature type="compositionally biased region" description="Basic residues" evidence="1">
    <location>
        <begin position="10"/>
        <end position="25"/>
    </location>
</feature>
<gene>
    <name evidence="2" type="ORF">BsIDN1_10390</name>
</gene>
<organism evidence="2 3">
    <name type="scientific">Bacillus safensis</name>
    <dbReference type="NCBI Taxonomy" id="561879"/>
    <lineage>
        <taxon>Bacteria</taxon>
        <taxon>Bacillati</taxon>
        <taxon>Bacillota</taxon>
        <taxon>Bacilli</taxon>
        <taxon>Bacillales</taxon>
        <taxon>Bacillaceae</taxon>
        <taxon>Bacillus</taxon>
    </lineage>
</organism>
<evidence type="ECO:0000313" key="2">
    <source>
        <dbReference type="EMBL" id="BBP87421.1"/>
    </source>
</evidence>
<dbReference type="InterPro" id="IPR013762">
    <property type="entry name" value="Integrase-like_cat_sf"/>
</dbReference>
<feature type="region of interest" description="Disordered" evidence="1">
    <location>
        <begin position="1"/>
        <end position="25"/>
    </location>
</feature>
<name>A0A5S9M370_BACIA</name>
<dbReference type="Gene3D" id="1.10.443.10">
    <property type="entry name" value="Intergrase catalytic core"/>
    <property type="match status" value="1"/>
</dbReference>
<evidence type="ECO:0000256" key="1">
    <source>
        <dbReference type="SAM" id="MobiDB-lite"/>
    </source>
</evidence>
<dbReference type="AlphaFoldDB" id="A0A5S9M370"/>
<dbReference type="GO" id="GO:0006310">
    <property type="term" value="P:DNA recombination"/>
    <property type="evidence" value="ECO:0007669"/>
    <property type="project" value="InterPro"/>
</dbReference>
<reference evidence="2 3" key="1">
    <citation type="submission" date="2019-12" db="EMBL/GenBank/DDBJ databases">
        <title>Full genome sequence of a Bacillus safensis strain isolated from commercially available natto in Indonesia.</title>
        <authorList>
            <person name="Yoshida M."/>
            <person name="Uomi M."/>
            <person name="Waturangi D."/>
            <person name="Ekaputri J.J."/>
            <person name="Setiamarga D.H.E."/>
        </authorList>
    </citation>
    <scope>NUCLEOTIDE SEQUENCE [LARGE SCALE GENOMIC DNA]</scope>
    <source>
        <strain evidence="2 3">IDN1</strain>
    </source>
</reference>
<protein>
    <submittedName>
        <fullName evidence="2">Uncharacterized protein</fullName>
    </submittedName>
</protein>
<dbReference type="Proteomes" id="UP000464658">
    <property type="component" value="Chromosome"/>
</dbReference>
<sequence length="107" mass="13030">MISRNVPSKLQKKLQPKQQHKKKKYTLLPPKTKGSIRKIDVESEVLQALNKFRIQQNEIKMQMKHEWHDHNFVYARIKGPYWGYPHFIKTIENRFNAVLKSREYRRN</sequence>
<dbReference type="EMBL" id="AP021906">
    <property type="protein sequence ID" value="BBP87421.1"/>
    <property type="molecule type" value="Genomic_DNA"/>
</dbReference>
<proteinExistence type="predicted"/>
<dbReference type="GO" id="GO:0003677">
    <property type="term" value="F:DNA binding"/>
    <property type="evidence" value="ECO:0007669"/>
    <property type="project" value="InterPro"/>
</dbReference>
<evidence type="ECO:0000313" key="3">
    <source>
        <dbReference type="Proteomes" id="UP000464658"/>
    </source>
</evidence>
<dbReference type="GO" id="GO:0015074">
    <property type="term" value="P:DNA integration"/>
    <property type="evidence" value="ECO:0007669"/>
    <property type="project" value="InterPro"/>
</dbReference>
<accession>A0A5S9M370</accession>